<gene>
    <name evidence="1" type="ORF">SS50377_15437</name>
</gene>
<evidence type="ECO:0000313" key="1">
    <source>
        <dbReference type="EMBL" id="EST44724.1"/>
    </source>
</evidence>
<organism evidence="1">
    <name type="scientific">Spironucleus salmonicida</name>
    <dbReference type="NCBI Taxonomy" id="348837"/>
    <lineage>
        <taxon>Eukaryota</taxon>
        <taxon>Metamonada</taxon>
        <taxon>Diplomonadida</taxon>
        <taxon>Hexamitidae</taxon>
        <taxon>Hexamitinae</taxon>
        <taxon>Spironucleus</taxon>
    </lineage>
</organism>
<protein>
    <submittedName>
        <fullName evidence="1">Uncharacterized protein</fullName>
    </submittedName>
</protein>
<dbReference type="EMBL" id="KI546113">
    <property type="protein sequence ID" value="EST44724.1"/>
    <property type="molecule type" value="Genomic_DNA"/>
</dbReference>
<proteinExistence type="predicted"/>
<accession>V6LVA7</accession>
<sequence length="54" mass="6050">MQRHNLSRPSPWSAFYTDGPPTSSILRSWIGRVESIVPPAAEIYLQRTASPPAR</sequence>
<name>V6LVA7_9EUKA</name>
<reference evidence="1" key="1">
    <citation type="journal article" date="2014" name="PLoS Genet.">
        <title>The Genome of Spironucleus salmonicida Highlights a Fish Pathogen Adapted to Fluctuating Environments.</title>
        <authorList>
            <person name="Xu F."/>
            <person name="Jerlstrom-Hultqvist J."/>
            <person name="Einarsson E."/>
            <person name="Astvaldsson A."/>
            <person name="Svard S.G."/>
            <person name="Andersson J.O."/>
        </authorList>
    </citation>
    <scope>NUCLEOTIDE SEQUENCE</scope>
</reference>
<dbReference type="AlphaFoldDB" id="V6LVA7"/>